<name>A0A6S7K8Y1_PARCT</name>
<sequence>MVNGLTFYSYVFLTAFCIHIVAVLGNNDEDLRDYFLSFLSVTERTEQYLSLRLLDLLEYYQRHLEGHLRIIVAFIQVLDEPNNQAGEIFMESLQQLVSIVSGQLRRIEDLSAFEESSRNINTHVPLLLQTDGRPKYFIPKEQSERLHSYGLAWTDIANILHVSERKLYRRRQEYGILGKYSRISDSELDSVIINILNSTPNAGEKLVIGSLRSRNIHLQRWRIRDRLNVLDPIGRAVRRNNAIHRRTYNVQEANHLWHIDTNHKLISWRFVIFGCVHMAATSLEFFQNGVRKFGLPLRVRGDHGVESYDVACYMISSRVKE</sequence>
<evidence type="ECO:0000313" key="2">
    <source>
        <dbReference type="EMBL" id="CAB4039861.1"/>
    </source>
</evidence>
<evidence type="ECO:0000259" key="1">
    <source>
        <dbReference type="Pfam" id="PF24764"/>
    </source>
</evidence>
<accession>A0A6S7K8Y1</accession>
<comment type="caution">
    <text evidence="2">The sequence shown here is derived from an EMBL/GenBank/DDBJ whole genome shotgun (WGS) entry which is preliminary data.</text>
</comment>
<dbReference type="InterPro" id="IPR058913">
    <property type="entry name" value="Integrase_dom_put"/>
</dbReference>
<dbReference type="Pfam" id="PF24764">
    <property type="entry name" value="rva_4"/>
    <property type="match status" value="1"/>
</dbReference>
<dbReference type="Proteomes" id="UP001152795">
    <property type="component" value="Unassembled WGS sequence"/>
</dbReference>
<dbReference type="PANTHER" id="PTHR46791">
    <property type="entry name" value="EXPRESSED PROTEIN"/>
    <property type="match status" value="1"/>
</dbReference>
<proteinExistence type="predicted"/>
<keyword evidence="3" id="KW-1185">Reference proteome</keyword>
<evidence type="ECO:0000313" key="3">
    <source>
        <dbReference type="Proteomes" id="UP001152795"/>
    </source>
</evidence>
<feature type="domain" description="Integrase core" evidence="1">
    <location>
        <begin position="248"/>
        <end position="316"/>
    </location>
</feature>
<dbReference type="PANTHER" id="PTHR46791:SF4">
    <property type="match status" value="1"/>
</dbReference>
<dbReference type="EMBL" id="CACRXK020025977">
    <property type="protein sequence ID" value="CAB4039861.1"/>
    <property type="molecule type" value="Genomic_DNA"/>
</dbReference>
<reference evidence="2" key="1">
    <citation type="submission" date="2020-04" db="EMBL/GenBank/DDBJ databases">
        <authorList>
            <person name="Alioto T."/>
            <person name="Alioto T."/>
            <person name="Gomez Garrido J."/>
        </authorList>
    </citation>
    <scope>NUCLEOTIDE SEQUENCE</scope>
    <source>
        <strain evidence="2">A484AB</strain>
    </source>
</reference>
<organism evidence="2 3">
    <name type="scientific">Paramuricea clavata</name>
    <name type="common">Red gorgonian</name>
    <name type="synonym">Violescent sea-whip</name>
    <dbReference type="NCBI Taxonomy" id="317549"/>
    <lineage>
        <taxon>Eukaryota</taxon>
        <taxon>Metazoa</taxon>
        <taxon>Cnidaria</taxon>
        <taxon>Anthozoa</taxon>
        <taxon>Octocorallia</taxon>
        <taxon>Malacalcyonacea</taxon>
        <taxon>Plexauridae</taxon>
        <taxon>Paramuricea</taxon>
    </lineage>
</organism>
<protein>
    <recommendedName>
        <fullName evidence="1">Integrase core domain-containing protein</fullName>
    </recommendedName>
</protein>
<gene>
    <name evidence="2" type="ORF">PACLA_8A059699</name>
</gene>
<dbReference type="OrthoDB" id="2686689at2759"/>
<dbReference type="AlphaFoldDB" id="A0A6S7K8Y1"/>